<organism evidence="3 4">
    <name type="scientific">Penicillium steckii</name>
    <dbReference type="NCBI Taxonomy" id="303698"/>
    <lineage>
        <taxon>Eukaryota</taxon>
        <taxon>Fungi</taxon>
        <taxon>Dikarya</taxon>
        <taxon>Ascomycota</taxon>
        <taxon>Pezizomycotina</taxon>
        <taxon>Eurotiomycetes</taxon>
        <taxon>Eurotiomycetidae</taxon>
        <taxon>Eurotiales</taxon>
        <taxon>Aspergillaceae</taxon>
        <taxon>Penicillium</taxon>
    </lineage>
</organism>
<dbReference type="PANTHER" id="PTHR37018:SF1">
    <property type="entry name" value="CULTURE SPECIFIC PROTEIN, PUTATIVE (AFU_ORTHOLOGUE AFUA_2G00130)-RELATED"/>
    <property type="match status" value="1"/>
</dbReference>
<dbReference type="EMBL" id="MLKD01000001">
    <property type="protein sequence ID" value="OQE31258.1"/>
    <property type="molecule type" value="Genomic_DNA"/>
</dbReference>
<dbReference type="Pfam" id="PF02655">
    <property type="entry name" value="ATP-grasp_3"/>
    <property type="match status" value="1"/>
</dbReference>
<name>A0A1V6TY46_9EURO</name>
<evidence type="ECO:0000256" key="1">
    <source>
        <dbReference type="PROSITE-ProRule" id="PRU00409"/>
    </source>
</evidence>
<dbReference type="PROSITE" id="PS50975">
    <property type="entry name" value="ATP_GRASP"/>
    <property type="match status" value="1"/>
</dbReference>
<reference evidence="4" key="1">
    <citation type="journal article" date="2017" name="Nat. Microbiol.">
        <title>Global analysis of biosynthetic gene clusters reveals vast potential of secondary metabolite production in Penicillium species.</title>
        <authorList>
            <person name="Nielsen J.C."/>
            <person name="Grijseels S."/>
            <person name="Prigent S."/>
            <person name="Ji B."/>
            <person name="Dainat J."/>
            <person name="Nielsen K.F."/>
            <person name="Frisvad J.C."/>
            <person name="Workman M."/>
            <person name="Nielsen J."/>
        </authorList>
    </citation>
    <scope>NUCLEOTIDE SEQUENCE [LARGE SCALE GENOMIC DNA]</scope>
    <source>
        <strain evidence="4">IBT 24891</strain>
    </source>
</reference>
<dbReference type="PANTHER" id="PTHR37018">
    <property type="entry name" value="CULTURE SPECIFIC PROTEIN, PUTATIVE (AFU_ORTHOLOGUE AFUA_2G00130)-RELATED"/>
    <property type="match status" value="1"/>
</dbReference>
<keyword evidence="1" id="KW-0067">ATP-binding</keyword>
<keyword evidence="4" id="KW-1185">Reference proteome</keyword>
<dbReference type="InterPro" id="IPR011761">
    <property type="entry name" value="ATP-grasp"/>
</dbReference>
<gene>
    <name evidence="3" type="ORF">PENSTE_c001G00763</name>
</gene>
<dbReference type="Proteomes" id="UP000191285">
    <property type="component" value="Unassembled WGS sequence"/>
</dbReference>
<dbReference type="OrthoDB" id="5946236at2759"/>
<dbReference type="SUPFAM" id="SSF56059">
    <property type="entry name" value="Glutathione synthetase ATP-binding domain-like"/>
    <property type="match status" value="1"/>
</dbReference>
<dbReference type="Gene3D" id="3.30.470.20">
    <property type="entry name" value="ATP-grasp fold, B domain"/>
    <property type="match status" value="1"/>
</dbReference>
<dbReference type="STRING" id="303698.A0A1V6TY46"/>
<dbReference type="GO" id="GO:0005524">
    <property type="term" value="F:ATP binding"/>
    <property type="evidence" value="ECO:0007669"/>
    <property type="project" value="UniProtKB-UniRule"/>
</dbReference>
<evidence type="ECO:0000259" key="2">
    <source>
        <dbReference type="PROSITE" id="PS50975"/>
    </source>
</evidence>
<protein>
    <recommendedName>
        <fullName evidence="2">ATP-grasp domain-containing protein</fullName>
    </recommendedName>
</protein>
<evidence type="ECO:0000313" key="3">
    <source>
        <dbReference type="EMBL" id="OQE31258.1"/>
    </source>
</evidence>
<proteinExistence type="predicted"/>
<dbReference type="InterPro" id="IPR053269">
    <property type="entry name" value="Asp-Met_ligase"/>
</dbReference>
<accession>A0A1V6TY46</accession>
<keyword evidence="1" id="KW-0547">Nucleotide-binding</keyword>
<dbReference type="InterPro" id="IPR003806">
    <property type="entry name" value="ATP-grasp_PylC-type"/>
</dbReference>
<sequence length="452" mass="50205">MTSKELVSLDYTLKDLYEIDSSEKKHPTLVYCVNDSGASQSAEFIYHSALQESDGDPVSPEGILRLNVTCQRYSFLSGAMPVVILAVDSINTHWNDISRDQSQIQNNFSNLEPSQSPILSFATKASEISLIPGSLIAVTQPLDRLSCQPHLVDRKTHYEILSKRGLAYSGLPTPPTLVIDSVLDYDEIHDHSKIVDEAARMIKKLDAQPIPFVVKFPQSSGSGTFIVSCKDSLAKVKEILALRLPEMLTKLSSASQPLNPCSLVLERYISGKVVAISMFVTPQGCSVFICCCKQSMNGKNSWIGASISYQKQTVLSHRYREIIDETGRFLHRKGYHGPAGIDVVTDRSGNQYIIDLNVRITGSFCLGLMTGHFTERELFTAVIEKSSFPYPKHIFEKAFATEIRDGRIIITGWAYEETIRMGYGAVVIGGRDNKEAEDLLERVREHAISSSK</sequence>
<feature type="domain" description="ATP-grasp" evidence="2">
    <location>
        <begin position="163"/>
        <end position="387"/>
    </location>
</feature>
<dbReference type="AlphaFoldDB" id="A0A1V6TY46"/>
<comment type="caution">
    <text evidence="3">The sequence shown here is derived from an EMBL/GenBank/DDBJ whole genome shotgun (WGS) entry which is preliminary data.</text>
</comment>
<evidence type="ECO:0000313" key="4">
    <source>
        <dbReference type="Proteomes" id="UP000191285"/>
    </source>
</evidence>
<dbReference type="GO" id="GO:0046872">
    <property type="term" value="F:metal ion binding"/>
    <property type="evidence" value="ECO:0007669"/>
    <property type="project" value="InterPro"/>
</dbReference>